<dbReference type="OrthoDB" id="9803188at2"/>
<organism evidence="4 5">
    <name type="scientific">Slackia isoflavoniconvertens</name>
    <dbReference type="NCBI Taxonomy" id="572010"/>
    <lineage>
        <taxon>Bacteria</taxon>
        <taxon>Bacillati</taxon>
        <taxon>Actinomycetota</taxon>
        <taxon>Coriobacteriia</taxon>
        <taxon>Eggerthellales</taxon>
        <taxon>Eggerthellaceae</taxon>
        <taxon>Slackia</taxon>
    </lineage>
</organism>
<proteinExistence type="predicted"/>
<dbReference type="GO" id="GO:0003677">
    <property type="term" value="F:DNA binding"/>
    <property type="evidence" value="ECO:0007669"/>
    <property type="project" value="UniProtKB-KW"/>
</dbReference>
<dbReference type="GO" id="GO:0006310">
    <property type="term" value="P:DNA recombination"/>
    <property type="evidence" value="ECO:0007669"/>
    <property type="project" value="UniProtKB-KW"/>
</dbReference>
<accession>A0A3N0IHQ9</accession>
<dbReference type="InterPro" id="IPR002104">
    <property type="entry name" value="Integrase_catalytic"/>
</dbReference>
<dbReference type="PROSITE" id="PS51898">
    <property type="entry name" value="TYR_RECOMBINASE"/>
    <property type="match status" value="1"/>
</dbReference>
<dbReference type="GeneID" id="98662350"/>
<evidence type="ECO:0000259" key="3">
    <source>
        <dbReference type="PROSITE" id="PS51898"/>
    </source>
</evidence>
<dbReference type="GO" id="GO:0015074">
    <property type="term" value="P:DNA integration"/>
    <property type="evidence" value="ECO:0007669"/>
    <property type="project" value="InterPro"/>
</dbReference>
<feature type="domain" description="Tyr recombinase" evidence="3">
    <location>
        <begin position="169"/>
        <end position="374"/>
    </location>
</feature>
<dbReference type="AlphaFoldDB" id="A0A3N0IHQ9"/>
<dbReference type="SUPFAM" id="SSF56349">
    <property type="entry name" value="DNA breaking-rejoining enzymes"/>
    <property type="match status" value="1"/>
</dbReference>
<dbReference type="InterPro" id="IPR010998">
    <property type="entry name" value="Integrase_recombinase_N"/>
</dbReference>
<dbReference type="Pfam" id="PF00589">
    <property type="entry name" value="Phage_integrase"/>
    <property type="match status" value="1"/>
</dbReference>
<dbReference type="Gene3D" id="1.10.150.130">
    <property type="match status" value="1"/>
</dbReference>
<evidence type="ECO:0000313" key="4">
    <source>
        <dbReference type="EMBL" id="RNM35802.1"/>
    </source>
</evidence>
<keyword evidence="1" id="KW-0238">DNA-binding</keyword>
<keyword evidence="2" id="KW-0233">DNA recombination</keyword>
<dbReference type="Proteomes" id="UP000271472">
    <property type="component" value="Unassembled WGS sequence"/>
</dbReference>
<name>A0A3N0IHQ9_9ACTN</name>
<evidence type="ECO:0000256" key="2">
    <source>
        <dbReference type="ARBA" id="ARBA00023172"/>
    </source>
</evidence>
<gene>
    <name evidence="4" type="ORF">DMP05_03740</name>
</gene>
<dbReference type="InterPro" id="IPR013762">
    <property type="entry name" value="Integrase-like_cat_sf"/>
</dbReference>
<reference evidence="5" key="1">
    <citation type="submission" date="2018-05" db="EMBL/GenBank/DDBJ databases">
        <title>Genome Sequencing of selected type strains of the family Eggerthellaceae.</title>
        <authorList>
            <person name="Danylec N."/>
            <person name="Stoll D.A."/>
            <person name="Doetsch A."/>
            <person name="Huch M."/>
        </authorList>
    </citation>
    <scope>NUCLEOTIDE SEQUENCE [LARGE SCALE GENOMIC DNA]</scope>
    <source>
        <strain evidence="5">DSM 22006</strain>
    </source>
</reference>
<dbReference type="RefSeq" id="WP_123219225.1">
    <property type="nucleotide sequence ID" value="NZ_JACHYQ010000001.1"/>
</dbReference>
<evidence type="ECO:0000313" key="5">
    <source>
        <dbReference type="Proteomes" id="UP000271472"/>
    </source>
</evidence>
<protein>
    <recommendedName>
        <fullName evidence="3">Tyr recombinase domain-containing protein</fullName>
    </recommendedName>
</protein>
<dbReference type="EMBL" id="QIBZ01000005">
    <property type="protein sequence ID" value="RNM35802.1"/>
    <property type="molecule type" value="Genomic_DNA"/>
</dbReference>
<sequence length="386" mass="44102">MFAVERCLYPRADGDTMDGWIINHTDAYPFWANKFLHKMSMGSPQTARQYAYKLCKYLNYLQDCWHIGYADATAKHLTSFLRFLQFGNVIPFVGAVEGKRSGFTVRGYYTVVASFYTFLRSQGREVKMEVAEEKSGENPHSFLYGQGIATTSPRYVAETSFVSGKPPVDYEKWYTDEQVDAILSNLRTYRDKAVFSLSLDGLRIDEILSAQIDLYRADEGTLKLFRSKGRREGEGRVCVLSERSRRLLEEYLYNERSAVEGKLIDSGSLVPTEIFLNLREREGSFGKPMAYHNALEIIKRAAKHAGLDPAKVRTHSGRSTKMEELLRQQALDPASLTDNQILDIMGWKSMGSAEPYKNRQDRVTAVENWKRLEAAKEQRHADDQTT</sequence>
<dbReference type="InterPro" id="IPR011010">
    <property type="entry name" value="DNA_brk_join_enz"/>
</dbReference>
<dbReference type="Gene3D" id="1.10.443.10">
    <property type="entry name" value="Intergrase catalytic core"/>
    <property type="match status" value="1"/>
</dbReference>
<evidence type="ECO:0000256" key="1">
    <source>
        <dbReference type="ARBA" id="ARBA00023125"/>
    </source>
</evidence>
<comment type="caution">
    <text evidence="4">The sequence shown here is derived from an EMBL/GenBank/DDBJ whole genome shotgun (WGS) entry which is preliminary data.</text>
</comment>
<keyword evidence="5" id="KW-1185">Reference proteome</keyword>